<feature type="compositionally biased region" description="Polar residues" evidence="4">
    <location>
        <begin position="197"/>
        <end position="206"/>
    </location>
</feature>
<sequence>MESPLQIGDVTANSILNRLGDTHLNSSLSASVNSVIYSGQKFFQLTLTWKKSSLGLNKGSTMPLDQSVIILRRVQDSYVNISQLLHILVKTGFFNESQVDNFLKNEILTNSQYTSSKSDNTYKKALSKYDDFTNHKVEEIKGLWIPYDKSVNLALKFDLYEYVKKLFLIDVHDFESFPRINSLGQQKRGPFEEESNNDSANASLMGSPTKKQKLNKQISNDGLDKTTEINLQKIFKSNVNHPFTLPPIVNNEKEEIINQIKLKFGEVFNNPKITFKNIKTIFQPILNEHSHPFDQITITDVPLDDSGKTALHFAATLGSLELVSSFIKLCISSPIRGDSNGESPLISAIQVTNSKENGNFPELLNNWLWPNLWLLDHNRRSFLHHLVIQPKKNFESTKYYLTKILEWISSSFISIKNESNEIVNSSTNHQNLFNLCNQIINLQDKVDGNTALHLAAEQESKWLVNILLKLNADVNLTNKMNVKPIDFKIVSELLNNENSDEDDYITNLVQTSVEFLKKRDEVDDFNINDSKNFQEDLVDDLISNTPRPVTDNKSDLLSNKIFQSIQDLLSNTNAEYENIINTKKKQVVKLNKQLHDSTLMTANNRYMTKKIIEKLSDLDNLKLQMTNINDKCQQLKKYLSEDEDLEKDEKFNADETFIIEPIYEKLINNEEIDINSLVNDSNLTNALPSLSTLKARTKAYEEVNKKLQSELNGLSDYSELTSKFKKVVSFCTGVDINEVDELLDGLLEAVESQQ</sequence>
<dbReference type="PRINTS" id="PR01415">
    <property type="entry name" value="ANKYRIN"/>
</dbReference>
<dbReference type="SUPFAM" id="SSF48403">
    <property type="entry name" value="Ankyrin repeat"/>
    <property type="match status" value="1"/>
</dbReference>
<dbReference type="PROSITE" id="PS50088">
    <property type="entry name" value="ANK_REPEAT"/>
    <property type="match status" value="1"/>
</dbReference>
<dbReference type="PANTHER" id="PTHR43828:SF3">
    <property type="entry name" value="CHROMO DOMAIN-CONTAINING PROTEIN"/>
    <property type="match status" value="1"/>
</dbReference>
<gene>
    <name evidence="6" type="ORF">HYPBUDRAFT_121231</name>
</gene>
<dbReference type="SMART" id="SM00248">
    <property type="entry name" value="ANK"/>
    <property type="match status" value="2"/>
</dbReference>
<dbReference type="InterPro" id="IPR002110">
    <property type="entry name" value="Ankyrin_rpt"/>
</dbReference>
<dbReference type="InterPro" id="IPR036887">
    <property type="entry name" value="HTH_APSES_sf"/>
</dbReference>
<evidence type="ECO:0000259" key="5">
    <source>
        <dbReference type="PROSITE" id="PS51299"/>
    </source>
</evidence>
<dbReference type="RefSeq" id="XP_020078146.1">
    <property type="nucleotide sequence ID" value="XM_020219259.1"/>
</dbReference>
<dbReference type="Pfam" id="PF04383">
    <property type="entry name" value="KilA-N"/>
    <property type="match status" value="1"/>
</dbReference>
<feature type="domain" description="HTH APSES-type" evidence="5">
    <location>
        <begin position="42"/>
        <end position="178"/>
    </location>
</feature>
<evidence type="ECO:0000256" key="4">
    <source>
        <dbReference type="SAM" id="MobiDB-lite"/>
    </source>
</evidence>
<evidence type="ECO:0000256" key="3">
    <source>
        <dbReference type="PROSITE-ProRule" id="PRU00023"/>
    </source>
</evidence>
<dbReference type="PROSITE" id="PS51299">
    <property type="entry name" value="HTH_APSES"/>
    <property type="match status" value="1"/>
</dbReference>
<name>A0A1E4RP88_9ASCO</name>
<reference evidence="7" key="1">
    <citation type="submission" date="2016-05" db="EMBL/GenBank/DDBJ databases">
        <title>Comparative genomics of biotechnologically important yeasts.</title>
        <authorList>
            <consortium name="DOE Joint Genome Institute"/>
            <person name="Riley R."/>
            <person name="Haridas S."/>
            <person name="Wolfe K.H."/>
            <person name="Lopes M.R."/>
            <person name="Hittinger C.T."/>
            <person name="Goker M."/>
            <person name="Salamov A."/>
            <person name="Wisecaver J."/>
            <person name="Long T.M."/>
            <person name="Aerts A.L."/>
            <person name="Barry K."/>
            <person name="Choi C."/>
            <person name="Clum A."/>
            <person name="Coughlan A.Y."/>
            <person name="Deshpande S."/>
            <person name="Douglass A.P."/>
            <person name="Hanson S.J."/>
            <person name="Klenk H.-P."/>
            <person name="Labutti K."/>
            <person name="Lapidus A."/>
            <person name="Lindquist E."/>
            <person name="Lipzen A."/>
            <person name="Meier-Kolthoff J.P."/>
            <person name="Ohm R.A."/>
            <person name="Otillar R.P."/>
            <person name="Pangilinan J."/>
            <person name="Peng Y."/>
            <person name="Rokas A."/>
            <person name="Rosa C.A."/>
            <person name="Scheuner C."/>
            <person name="Sibirny A.A."/>
            <person name="Slot J.C."/>
            <person name="Stielow J.B."/>
            <person name="Sun H."/>
            <person name="Kurtzman C.P."/>
            <person name="Blackwell M."/>
            <person name="Grigoriev I.V."/>
            <person name="Jeffries T.W."/>
        </authorList>
    </citation>
    <scope>NUCLEOTIDE SEQUENCE [LARGE SCALE GENOMIC DNA]</scope>
    <source>
        <strain evidence="7">NRRL Y-1933</strain>
    </source>
</reference>
<proteinExistence type="predicted"/>
<dbReference type="GeneID" id="30993809"/>
<dbReference type="SUPFAM" id="SSF54616">
    <property type="entry name" value="DNA-binding domain of Mlu1-box binding protein MBP1"/>
    <property type="match status" value="1"/>
</dbReference>
<dbReference type="Proteomes" id="UP000095085">
    <property type="component" value="Unassembled WGS sequence"/>
</dbReference>
<evidence type="ECO:0000256" key="1">
    <source>
        <dbReference type="ARBA" id="ARBA00022737"/>
    </source>
</evidence>
<dbReference type="SMART" id="SM01252">
    <property type="entry name" value="KilA-N"/>
    <property type="match status" value="1"/>
</dbReference>
<dbReference type="GO" id="GO:0003677">
    <property type="term" value="F:DNA binding"/>
    <property type="evidence" value="ECO:0007669"/>
    <property type="project" value="InterPro"/>
</dbReference>
<dbReference type="EMBL" id="KV454539">
    <property type="protein sequence ID" value="ODV69079.1"/>
    <property type="molecule type" value="Genomic_DNA"/>
</dbReference>
<feature type="repeat" description="ANK" evidence="3">
    <location>
        <begin position="447"/>
        <end position="479"/>
    </location>
</feature>
<dbReference type="InterPro" id="IPR051642">
    <property type="entry name" value="SWI6-like"/>
</dbReference>
<feature type="region of interest" description="Disordered" evidence="4">
    <location>
        <begin position="185"/>
        <end position="219"/>
    </location>
</feature>
<dbReference type="InterPro" id="IPR036770">
    <property type="entry name" value="Ankyrin_rpt-contain_sf"/>
</dbReference>
<dbReference type="Pfam" id="PF00023">
    <property type="entry name" value="Ank"/>
    <property type="match status" value="1"/>
</dbReference>
<dbReference type="GO" id="GO:0033309">
    <property type="term" value="C:SBF transcription complex"/>
    <property type="evidence" value="ECO:0007669"/>
    <property type="project" value="TreeGrafter"/>
</dbReference>
<dbReference type="AlphaFoldDB" id="A0A1E4RP88"/>
<keyword evidence="1" id="KW-0677">Repeat</keyword>
<organism evidence="6 7">
    <name type="scientific">Hyphopichia burtonii NRRL Y-1933</name>
    <dbReference type="NCBI Taxonomy" id="984485"/>
    <lineage>
        <taxon>Eukaryota</taxon>
        <taxon>Fungi</taxon>
        <taxon>Dikarya</taxon>
        <taxon>Ascomycota</taxon>
        <taxon>Saccharomycotina</taxon>
        <taxon>Pichiomycetes</taxon>
        <taxon>Debaryomycetaceae</taxon>
        <taxon>Hyphopichia</taxon>
    </lineage>
</organism>
<dbReference type="OrthoDB" id="6718656at2759"/>
<evidence type="ECO:0000313" key="6">
    <source>
        <dbReference type="EMBL" id="ODV69079.1"/>
    </source>
</evidence>
<dbReference type="GO" id="GO:0003713">
    <property type="term" value="F:transcription coactivator activity"/>
    <property type="evidence" value="ECO:0007669"/>
    <property type="project" value="TreeGrafter"/>
</dbReference>
<dbReference type="Gene3D" id="1.25.40.20">
    <property type="entry name" value="Ankyrin repeat-containing domain"/>
    <property type="match status" value="1"/>
</dbReference>
<keyword evidence="7" id="KW-1185">Reference proteome</keyword>
<dbReference type="Gene3D" id="3.10.260.10">
    <property type="entry name" value="Transcription regulator HTH, APSES-type DNA-binding domain"/>
    <property type="match status" value="1"/>
</dbReference>
<dbReference type="InterPro" id="IPR018004">
    <property type="entry name" value="KilA/APSES_HTH"/>
</dbReference>
<dbReference type="GO" id="GO:0001228">
    <property type="term" value="F:DNA-binding transcription activator activity, RNA polymerase II-specific"/>
    <property type="evidence" value="ECO:0007669"/>
    <property type="project" value="UniProtKB-ARBA"/>
</dbReference>
<dbReference type="GO" id="GO:0030907">
    <property type="term" value="C:MBF transcription complex"/>
    <property type="evidence" value="ECO:0007669"/>
    <property type="project" value="TreeGrafter"/>
</dbReference>
<dbReference type="InterPro" id="IPR003163">
    <property type="entry name" value="Tscrpt_reg_HTH_APSES-type"/>
</dbReference>
<protein>
    <recommendedName>
        <fullName evidence="5">HTH APSES-type domain-containing protein</fullName>
    </recommendedName>
</protein>
<evidence type="ECO:0000256" key="2">
    <source>
        <dbReference type="ARBA" id="ARBA00023043"/>
    </source>
</evidence>
<dbReference type="STRING" id="984485.A0A1E4RP88"/>
<dbReference type="PANTHER" id="PTHR43828">
    <property type="entry name" value="ASPARAGINASE"/>
    <property type="match status" value="1"/>
</dbReference>
<evidence type="ECO:0000313" key="7">
    <source>
        <dbReference type="Proteomes" id="UP000095085"/>
    </source>
</evidence>
<accession>A0A1E4RP88</accession>
<keyword evidence="2 3" id="KW-0040">ANK repeat</keyword>
<dbReference type="PROSITE" id="PS50297">
    <property type="entry name" value="ANK_REP_REGION"/>
    <property type="match status" value="1"/>
</dbReference>